<sequence length="37" mass="4090">LQSLPRTVFNKMFQGITANPAVGGQGNKPELYEVRNN</sequence>
<gene>
    <name evidence="1" type="ORF">chiPu_0023752</name>
</gene>
<dbReference type="EMBL" id="BEZZ01026419">
    <property type="protein sequence ID" value="GCC39507.1"/>
    <property type="molecule type" value="Genomic_DNA"/>
</dbReference>
<keyword evidence="2" id="KW-1185">Reference proteome</keyword>
<proteinExistence type="predicted"/>
<dbReference type="AlphaFoldDB" id="A0A401TA69"/>
<evidence type="ECO:0000313" key="1">
    <source>
        <dbReference type="EMBL" id="GCC39507.1"/>
    </source>
</evidence>
<organism evidence="1 2">
    <name type="scientific">Chiloscyllium punctatum</name>
    <name type="common">Brownbanded bambooshark</name>
    <name type="synonym">Hemiscyllium punctatum</name>
    <dbReference type="NCBI Taxonomy" id="137246"/>
    <lineage>
        <taxon>Eukaryota</taxon>
        <taxon>Metazoa</taxon>
        <taxon>Chordata</taxon>
        <taxon>Craniata</taxon>
        <taxon>Vertebrata</taxon>
        <taxon>Chondrichthyes</taxon>
        <taxon>Elasmobranchii</taxon>
        <taxon>Galeomorphii</taxon>
        <taxon>Galeoidea</taxon>
        <taxon>Orectolobiformes</taxon>
        <taxon>Hemiscylliidae</taxon>
        <taxon>Chiloscyllium</taxon>
    </lineage>
</organism>
<evidence type="ECO:0000313" key="2">
    <source>
        <dbReference type="Proteomes" id="UP000287033"/>
    </source>
</evidence>
<dbReference type="Proteomes" id="UP000287033">
    <property type="component" value="Unassembled WGS sequence"/>
</dbReference>
<name>A0A401TA69_CHIPU</name>
<feature type="non-terminal residue" evidence="1">
    <location>
        <position position="1"/>
    </location>
</feature>
<protein>
    <submittedName>
        <fullName evidence="1">Uncharacterized protein</fullName>
    </submittedName>
</protein>
<accession>A0A401TA69</accession>
<reference evidence="1 2" key="1">
    <citation type="journal article" date="2018" name="Nat. Ecol. Evol.">
        <title>Shark genomes provide insights into elasmobranch evolution and the origin of vertebrates.</title>
        <authorList>
            <person name="Hara Y"/>
            <person name="Yamaguchi K"/>
            <person name="Onimaru K"/>
            <person name="Kadota M"/>
            <person name="Koyanagi M"/>
            <person name="Keeley SD"/>
            <person name="Tatsumi K"/>
            <person name="Tanaka K"/>
            <person name="Motone F"/>
            <person name="Kageyama Y"/>
            <person name="Nozu R"/>
            <person name="Adachi N"/>
            <person name="Nishimura O"/>
            <person name="Nakagawa R"/>
            <person name="Tanegashima C"/>
            <person name="Kiyatake I"/>
            <person name="Matsumoto R"/>
            <person name="Murakumo K"/>
            <person name="Nishida K"/>
            <person name="Terakita A"/>
            <person name="Kuratani S"/>
            <person name="Sato K"/>
            <person name="Hyodo S Kuraku.S."/>
        </authorList>
    </citation>
    <scope>NUCLEOTIDE SEQUENCE [LARGE SCALE GENOMIC DNA]</scope>
</reference>
<comment type="caution">
    <text evidence="1">The sequence shown here is derived from an EMBL/GenBank/DDBJ whole genome shotgun (WGS) entry which is preliminary data.</text>
</comment>